<dbReference type="InterPro" id="IPR039418">
    <property type="entry name" value="LexA-like"/>
</dbReference>
<dbReference type="PRINTS" id="PR00726">
    <property type="entry name" value="LEXASERPTASE"/>
</dbReference>
<dbReference type="PANTHER" id="PTHR33516:SF2">
    <property type="entry name" value="LEXA REPRESSOR-RELATED"/>
    <property type="match status" value="1"/>
</dbReference>
<feature type="active site" description="For autocatalytic cleavage activity" evidence="12">
    <location>
        <position position="122"/>
    </location>
</feature>
<keyword evidence="8 12" id="KW-0238">DNA-binding</keyword>
<dbReference type="GO" id="GO:0006508">
    <property type="term" value="P:proteolysis"/>
    <property type="evidence" value="ECO:0007669"/>
    <property type="project" value="UniProtKB-KW"/>
</dbReference>
<evidence type="ECO:0000313" key="16">
    <source>
        <dbReference type="EMBL" id="CAA9356432.1"/>
    </source>
</evidence>
<evidence type="ECO:0000256" key="11">
    <source>
        <dbReference type="ARBA" id="ARBA00023236"/>
    </source>
</evidence>
<reference evidence="16" key="1">
    <citation type="submission" date="2020-02" db="EMBL/GenBank/DDBJ databases">
        <authorList>
            <person name="Meier V. D."/>
        </authorList>
    </citation>
    <scope>NUCLEOTIDE SEQUENCE</scope>
    <source>
        <strain evidence="16">AVDCRST_MAG68</strain>
    </source>
</reference>
<dbReference type="EC" id="3.4.21.88" evidence="12"/>
<dbReference type="CDD" id="cd06529">
    <property type="entry name" value="S24_LexA-like"/>
    <property type="match status" value="1"/>
</dbReference>
<dbReference type="NCBIfam" id="TIGR00498">
    <property type="entry name" value="lexA"/>
    <property type="match status" value="1"/>
</dbReference>
<keyword evidence="4 12" id="KW-0227">DNA damage</keyword>
<evidence type="ECO:0000256" key="8">
    <source>
        <dbReference type="ARBA" id="ARBA00023125"/>
    </source>
</evidence>
<comment type="similarity">
    <text evidence="1 12 13">Belongs to the peptidase S24 family.</text>
</comment>
<dbReference type="GO" id="GO:0003677">
    <property type="term" value="F:DNA binding"/>
    <property type="evidence" value="ECO:0007669"/>
    <property type="project" value="UniProtKB-UniRule"/>
</dbReference>
<gene>
    <name evidence="12" type="primary">lexA</name>
    <name evidence="16" type="ORF">AVDCRST_MAG68-4470</name>
</gene>
<dbReference type="GO" id="GO:0009432">
    <property type="term" value="P:SOS response"/>
    <property type="evidence" value="ECO:0007669"/>
    <property type="project" value="UniProtKB-UniRule"/>
</dbReference>
<dbReference type="GO" id="GO:0006260">
    <property type="term" value="P:DNA replication"/>
    <property type="evidence" value="ECO:0007669"/>
    <property type="project" value="UniProtKB-UniRule"/>
</dbReference>
<keyword evidence="16" id="KW-0645">Protease</keyword>
<keyword evidence="6 12" id="KW-0068">Autocatalytic cleavage</keyword>
<evidence type="ECO:0000256" key="9">
    <source>
        <dbReference type="ARBA" id="ARBA00023163"/>
    </source>
</evidence>
<dbReference type="InterPro" id="IPR050077">
    <property type="entry name" value="LexA_repressor"/>
</dbReference>
<evidence type="ECO:0000256" key="7">
    <source>
        <dbReference type="ARBA" id="ARBA00023015"/>
    </source>
</evidence>
<evidence type="ECO:0000256" key="10">
    <source>
        <dbReference type="ARBA" id="ARBA00023204"/>
    </source>
</evidence>
<feature type="domain" description="Peptidase S24/S26A/S26B/S26C" evidence="14">
    <location>
        <begin position="80"/>
        <end position="200"/>
    </location>
</feature>
<dbReference type="SUPFAM" id="SSF46785">
    <property type="entry name" value="Winged helix' DNA-binding domain"/>
    <property type="match status" value="1"/>
</dbReference>
<comment type="function">
    <text evidence="12">Represses a number of genes involved in the response to DNA damage (SOS response), including recA and lexA. In the presence of single-stranded DNA, RecA interacts with LexA causing an autocatalytic cleavage which disrupts the DNA-binding part of LexA, leading to derepression of the SOS regulon and eventually DNA repair.</text>
</comment>
<evidence type="ECO:0000256" key="2">
    <source>
        <dbReference type="ARBA" id="ARBA00022491"/>
    </source>
</evidence>
<keyword evidence="9 12" id="KW-0804">Transcription</keyword>
<keyword evidence="10 12" id="KW-0234">DNA repair</keyword>
<dbReference type="PANTHER" id="PTHR33516">
    <property type="entry name" value="LEXA REPRESSOR"/>
    <property type="match status" value="1"/>
</dbReference>
<dbReference type="InterPro" id="IPR036390">
    <property type="entry name" value="WH_DNA-bd_sf"/>
</dbReference>
<feature type="active site" description="For autocatalytic cleavage activity" evidence="12">
    <location>
        <position position="164"/>
    </location>
</feature>
<keyword evidence="11 12" id="KW-0742">SOS response</keyword>
<keyword evidence="2 12" id="KW-0678">Repressor</keyword>
<evidence type="ECO:0000259" key="15">
    <source>
        <dbReference type="Pfam" id="PF01726"/>
    </source>
</evidence>
<feature type="domain" description="LexA repressor DNA-binding" evidence="15">
    <location>
        <begin position="2"/>
        <end position="63"/>
    </location>
</feature>
<dbReference type="InterPro" id="IPR015927">
    <property type="entry name" value="Peptidase_S24_S26A/B/C"/>
</dbReference>
<comment type="subunit">
    <text evidence="12">Homodimer.</text>
</comment>
<sequence length="206" mass="23044">MALTKKQRQILDYVESFVETNGYSPSYEEIAEHFRYSSLATVHEHLTNLEQKGFLRKNYNKSRSLEVVRADLHAPAIELPLMGTVAAGLPLEVTEGAQETVTVPHDMVRRGNNYVLRVKGESMIDEQIRDGDYIIVNSRQTAENGEMVVALVSDGTPGGSATVKKFYREKDGQVRLQPANPTMEPMYFPADAVQIQGIVVGVIRKY</sequence>
<dbReference type="GO" id="GO:0004252">
    <property type="term" value="F:serine-type endopeptidase activity"/>
    <property type="evidence" value="ECO:0007669"/>
    <property type="project" value="UniProtKB-UniRule"/>
</dbReference>
<dbReference type="InterPro" id="IPR036286">
    <property type="entry name" value="LexA/Signal_pep-like_sf"/>
</dbReference>
<dbReference type="Gene3D" id="2.10.109.10">
    <property type="entry name" value="Umud Fragment, subunit A"/>
    <property type="match status" value="1"/>
</dbReference>
<dbReference type="GO" id="GO:0006281">
    <property type="term" value="P:DNA repair"/>
    <property type="evidence" value="ECO:0007669"/>
    <property type="project" value="UniProtKB-UniRule"/>
</dbReference>
<feature type="site" description="Cleavage; by autolysis" evidence="12">
    <location>
        <begin position="87"/>
        <end position="88"/>
    </location>
</feature>
<name>A0A6J4MD41_9BACT</name>
<dbReference type="GO" id="GO:0045892">
    <property type="term" value="P:negative regulation of DNA-templated transcription"/>
    <property type="evidence" value="ECO:0007669"/>
    <property type="project" value="UniProtKB-UniRule"/>
</dbReference>
<dbReference type="Pfam" id="PF00717">
    <property type="entry name" value="Peptidase_S24"/>
    <property type="match status" value="1"/>
</dbReference>
<evidence type="ECO:0000256" key="1">
    <source>
        <dbReference type="ARBA" id="ARBA00007484"/>
    </source>
</evidence>
<keyword evidence="5 12" id="KW-0378">Hydrolase</keyword>
<accession>A0A6J4MD41</accession>
<dbReference type="InterPro" id="IPR036388">
    <property type="entry name" value="WH-like_DNA-bd_sf"/>
</dbReference>
<evidence type="ECO:0000256" key="6">
    <source>
        <dbReference type="ARBA" id="ARBA00022813"/>
    </source>
</evidence>
<evidence type="ECO:0000256" key="4">
    <source>
        <dbReference type="ARBA" id="ARBA00022763"/>
    </source>
</evidence>
<evidence type="ECO:0000256" key="3">
    <source>
        <dbReference type="ARBA" id="ARBA00022705"/>
    </source>
</evidence>
<evidence type="ECO:0000256" key="5">
    <source>
        <dbReference type="ARBA" id="ARBA00022801"/>
    </source>
</evidence>
<dbReference type="FunFam" id="2.10.109.10:FF:000001">
    <property type="entry name" value="LexA repressor"/>
    <property type="match status" value="1"/>
</dbReference>
<dbReference type="SUPFAM" id="SSF51306">
    <property type="entry name" value="LexA/Signal peptidase"/>
    <property type="match status" value="1"/>
</dbReference>
<proteinExistence type="inferred from homology"/>
<dbReference type="EMBL" id="CADCTW010000187">
    <property type="protein sequence ID" value="CAA9356432.1"/>
    <property type="molecule type" value="Genomic_DNA"/>
</dbReference>
<dbReference type="Gene3D" id="1.10.10.10">
    <property type="entry name" value="Winged helix-like DNA-binding domain superfamily/Winged helix DNA-binding domain"/>
    <property type="match status" value="1"/>
</dbReference>
<keyword evidence="3 12" id="KW-0235">DNA replication</keyword>
<protein>
    <recommendedName>
        <fullName evidence="12">LexA repressor</fullName>
        <ecNumber evidence="12">3.4.21.88</ecNumber>
    </recommendedName>
</protein>
<dbReference type="InterPro" id="IPR006199">
    <property type="entry name" value="LexA_DNA-bd_dom"/>
</dbReference>
<evidence type="ECO:0000259" key="14">
    <source>
        <dbReference type="Pfam" id="PF00717"/>
    </source>
</evidence>
<evidence type="ECO:0000256" key="13">
    <source>
        <dbReference type="RuleBase" id="RU003991"/>
    </source>
</evidence>
<feature type="DNA-binding region" description="H-T-H motif" evidence="12">
    <location>
        <begin position="27"/>
        <end position="47"/>
    </location>
</feature>
<evidence type="ECO:0000256" key="12">
    <source>
        <dbReference type="HAMAP-Rule" id="MF_00015"/>
    </source>
</evidence>
<organism evidence="16">
    <name type="scientific">uncultured Gemmatimonadota bacterium</name>
    <dbReference type="NCBI Taxonomy" id="203437"/>
    <lineage>
        <taxon>Bacteria</taxon>
        <taxon>Pseudomonadati</taxon>
        <taxon>Gemmatimonadota</taxon>
        <taxon>environmental samples</taxon>
    </lineage>
</organism>
<dbReference type="HAMAP" id="MF_00015">
    <property type="entry name" value="LexA"/>
    <property type="match status" value="1"/>
</dbReference>
<dbReference type="AlphaFoldDB" id="A0A6J4MD41"/>
<dbReference type="InterPro" id="IPR006197">
    <property type="entry name" value="Peptidase_S24_LexA"/>
</dbReference>
<comment type="catalytic activity">
    <reaction evidence="12">
        <text>Hydrolysis of Ala-|-Gly bond in repressor LexA.</text>
        <dbReference type="EC" id="3.4.21.88"/>
    </reaction>
</comment>
<dbReference type="Pfam" id="PF01726">
    <property type="entry name" value="LexA_DNA_bind"/>
    <property type="match status" value="1"/>
</dbReference>
<keyword evidence="7 12" id="KW-0805">Transcription regulation</keyword>
<dbReference type="InterPro" id="IPR006200">
    <property type="entry name" value="LexA"/>
</dbReference>